<sequence length="415" mass="45836">MGFGSRLLGVSFFASCVSCAFAVEQSDANGVVEGGKLDVLLRNTYWNRDYNRGVYDRNTWAQGVIGHYESGFTKGLVGVGLDAFGLLGVRLDGGQPDMFPGERKHWADDTSQFGVAVKLNISKTTLSLGDQMPALPVLNYGDSRLLPQSFSGVLLTSREVDRLEVNAGRFTAESSMQSGARDSARLKSINVLGASYQASDSLSGAVYISDVEDVYKKSYVNVNYTLHLSAQDALNFDLNWYSTKYANDTVSDRFFAQGIQGDSNNIWSLATKYMHNGHTFSLSYEQSSGDVGYAYDLGDGGSTIYLANGYYADFSQKDEKSIQAYHEWDFAADGVPGLTWRIAYIYGYDIDAGAGGEARESEFFNQVKYTIQSGAAKDLSFKARNSVYRNTRNDSGYSVELNEWRLYVEYPISIF</sequence>
<dbReference type="InterPro" id="IPR023614">
    <property type="entry name" value="Porin_dom_sf"/>
</dbReference>
<dbReference type="InterPro" id="IPR005318">
    <property type="entry name" value="OM_porin_bac"/>
</dbReference>
<feature type="chain" id="PRO_5034394802" evidence="4">
    <location>
        <begin position="23"/>
        <end position="415"/>
    </location>
</feature>
<dbReference type="GO" id="GO:0016020">
    <property type="term" value="C:membrane"/>
    <property type="evidence" value="ECO:0007669"/>
    <property type="project" value="InterPro"/>
</dbReference>
<dbReference type="PANTHER" id="PTHR34596">
    <property type="entry name" value="CHITOPORIN"/>
    <property type="match status" value="1"/>
</dbReference>
<evidence type="ECO:0000256" key="4">
    <source>
        <dbReference type="SAM" id="SignalP"/>
    </source>
</evidence>
<dbReference type="Pfam" id="PF03573">
    <property type="entry name" value="OprD"/>
    <property type="match status" value="1"/>
</dbReference>
<dbReference type="PANTHER" id="PTHR34596:SF2">
    <property type="entry name" value="CHITOPORIN"/>
    <property type="match status" value="1"/>
</dbReference>
<feature type="signal peptide" evidence="4">
    <location>
        <begin position="1"/>
        <end position="22"/>
    </location>
</feature>
<dbReference type="RefSeq" id="WP_198712528.1">
    <property type="nucleotide sequence ID" value="NZ_JAEILH010000040.1"/>
</dbReference>
<comment type="similarity">
    <text evidence="1">Belongs to the outer membrane porin (Opr) (TC 1.B.25) family.</text>
</comment>
<dbReference type="EMBL" id="JAEILH010000040">
    <property type="protein sequence ID" value="MBI6626696.1"/>
    <property type="molecule type" value="Genomic_DNA"/>
</dbReference>
<reference evidence="5" key="1">
    <citation type="submission" date="2020-12" db="EMBL/GenBank/DDBJ databases">
        <title>Comparative genomic insights into the epidemiology and virulence of plant pathogenic Pseudomonads from Turkey.</title>
        <authorList>
            <person name="Dillon M."/>
            <person name="Ruiz-Bedoya T."/>
            <person name="Bendalovic-Torma C."/>
            <person name="Guttman K.M."/>
            <person name="Kwak H."/>
            <person name="Middleton M.A."/>
            <person name="Wang P.W."/>
            <person name="Horuz S."/>
            <person name="Aysan Y."/>
            <person name="Guttman D.S."/>
        </authorList>
    </citation>
    <scope>NUCLEOTIDE SEQUENCE</scope>
    <source>
        <strain evidence="5">S5_IA_3a</strain>
    </source>
</reference>
<comment type="caution">
    <text evidence="5">The sequence shown here is derived from an EMBL/GenBank/DDBJ whole genome shotgun (WGS) entry which is preliminary data.</text>
</comment>
<evidence type="ECO:0000313" key="5">
    <source>
        <dbReference type="EMBL" id="MBI6626696.1"/>
    </source>
</evidence>
<dbReference type="Gene3D" id="2.40.160.10">
    <property type="entry name" value="Porin"/>
    <property type="match status" value="1"/>
</dbReference>
<accession>A0A8I1E6R8</accession>
<name>A0A8I1E6R8_9PSED</name>
<keyword evidence="3 4" id="KW-0732">Signal</keyword>
<keyword evidence="2" id="KW-0813">Transport</keyword>
<evidence type="ECO:0000256" key="1">
    <source>
        <dbReference type="ARBA" id="ARBA00009075"/>
    </source>
</evidence>
<evidence type="ECO:0000313" key="6">
    <source>
        <dbReference type="Proteomes" id="UP000645865"/>
    </source>
</evidence>
<proteinExistence type="inferred from homology"/>
<evidence type="ECO:0000256" key="3">
    <source>
        <dbReference type="ARBA" id="ARBA00022729"/>
    </source>
</evidence>
<organism evidence="5 6">
    <name type="scientific">Pseudomonas rhodesiae</name>
    <dbReference type="NCBI Taxonomy" id="76760"/>
    <lineage>
        <taxon>Bacteria</taxon>
        <taxon>Pseudomonadati</taxon>
        <taxon>Pseudomonadota</taxon>
        <taxon>Gammaproteobacteria</taxon>
        <taxon>Pseudomonadales</taxon>
        <taxon>Pseudomonadaceae</taxon>
        <taxon>Pseudomonas</taxon>
    </lineage>
</organism>
<evidence type="ECO:0000256" key="2">
    <source>
        <dbReference type="ARBA" id="ARBA00022448"/>
    </source>
</evidence>
<dbReference type="GO" id="GO:0015288">
    <property type="term" value="F:porin activity"/>
    <property type="evidence" value="ECO:0007669"/>
    <property type="project" value="TreeGrafter"/>
</dbReference>
<gene>
    <name evidence="5" type="ORF">YA0853_23985</name>
</gene>
<protein>
    <submittedName>
        <fullName evidence="5">OprD family outer membrane porin</fullName>
    </submittedName>
</protein>
<dbReference type="AlphaFoldDB" id="A0A8I1E6R8"/>
<dbReference type="Proteomes" id="UP000645865">
    <property type="component" value="Unassembled WGS sequence"/>
</dbReference>